<gene>
    <name evidence="2" type="ORF">AMJ44_15440</name>
</gene>
<dbReference type="Proteomes" id="UP000051861">
    <property type="component" value="Unassembled WGS sequence"/>
</dbReference>
<dbReference type="Gene3D" id="1.10.1220.10">
    <property type="entry name" value="Met repressor-like"/>
    <property type="match status" value="1"/>
</dbReference>
<comment type="caution">
    <text evidence="2">The sequence shown here is derived from an EMBL/GenBank/DDBJ whole genome shotgun (WGS) entry which is preliminary data.</text>
</comment>
<evidence type="ECO:0000313" key="2">
    <source>
        <dbReference type="EMBL" id="KPJ62611.1"/>
    </source>
</evidence>
<feature type="compositionally biased region" description="Basic residues" evidence="1">
    <location>
        <begin position="82"/>
        <end position="91"/>
    </location>
</feature>
<reference evidence="2 3" key="1">
    <citation type="journal article" date="2015" name="Microbiome">
        <title>Genomic resolution of linkages in carbon, nitrogen, and sulfur cycling among widespread estuary sediment bacteria.</title>
        <authorList>
            <person name="Baker B.J."/>
            <person name="Lazar C.S."/>
            <person name="Teske A.P."/>
            <person name="Dick G.J."/>
        </authorList>
    </citation>
    <scope>NUCLEOTIDE SEQUENCE [LARGE SCALE GENOMIC DNA]</scope>
    <source>
        <strain evidence="2">DG_54_3</strain>
    </source>
</reference>
<dbReference type="InterPro" id="IPR013321">
    <property type="entry name" value="Arc_rbn_hlx_hlx"/>
</dbReference>
<dbReference type="EMBL" id="LIZX01000263">
    <property type="protein sequence ID" value="KPJ62611.1"/>
    <property type="molecule type" value="Genomic_DNA"/>
</dbReference>
<organism evidence="2 3">
    <name type="scientific">candidate division WOR-1 bacterium DG_54_3</name>
    <dbReference type="NCBI Taxonomy" id="1703775"/>
    <lineage>
        <taxon>Bacteria</taxon>
        <taxon>Bacillati</taxon>
        <taxon>Saganbacteria</taxon>
    </lineage>
</organism>
<name>A0A0S7XK98_UNCSA</name>
<accession>A0A0S7XK98</accession>
<protein>
    <recommendedName>
        <fullName evidence="4">Ribbon-helix-helix protein CopG domain-containing protein</fullName>
    </recommendedName>
</protein>
<evidence type="ECO:0000256" key="1">
    <source>
        <dbReference type="SAM" id="MobiDB-lite"/>
    </source>
</evidence>
<feature type="compositionally biased region" description="Basic and acidic residues" evidence="1">
    <location>
        <begin position="61"/>
        <end position="72"/>
    </location>
</feature>
<sequence length="91" mass="10501">MKRKVTLVFHDEDLYTQLKIEAIRRRTTASAIVADAVREWLESREDAELLPVIDSARTEWKEKGGRPWSEAEHELEESISPRKGRAGAKRV</sequence>
<evidence type="ECO:0000313" key="3">
    <source>
        <dbReference type="Proteomes" id="UP000051861"/>
    </source>
</evidence>
<dbReference type="AlphaFoldDB" id="A0A0S7XK98"/>
<feature type="region of interest" description="Disordered" evidence="1">
    <location>
        <begin position="61"/>
        <end position="91"/>
    </location>
</feature>
<evidence type="ECO:0008006" key="4">
    <source>
        <dbReference type="Google" id="ProtNLM"/>
    </source>
</evidence>
<dbReference type="GO" id="GO:0006355">
    <property type="term" value="P:regulation of DNA-templated transcription"/>
    <property type="evidence" value="ECO:0007669"/>
    <property type="project" value="InterPro"/>
</dbReference>
<proteinExistence type="predicted"/>